<feature type="transmembrane region" description="Helical" evidence="10">
    <location>
        <begin position="54"/>
        <end position="72"/>
    </location>
</feature>
<dbReference type="EC" id="2.7.7.85" evidence="10"/>
<evidence type="ECO:0000256" key="9">
    <source>
        <dbReference type="ARBA" id="ARBA00023136"/>
    </source>
</evidence>
<sequence length="299" mass="33317">MTSSMTLAYWLWGFTWPVISTRTWVLVRTLADVGLVLALTYIVLLVIAERRTLWMVRGFIFLIFAASLSNWIGLKFLAFVLNNLVVGSAVALAVILQPEIRYFLEQLGRGKIFELLRPPISSRNTTEDPISIIVAAVKDLSQNRTGALILLETNTNLTAQDFTHAGVRLNAALSKELIHTIFQTSSPLHDGAILIRGSQILAAKLILPLSERTGPWQLGTRHRAAIGMTERFSHCLCVVVSEETGSISLAIKGELQRPLTSSKLGELLEQYLKRNPSGTLTSSPRRFPLKFLKMVWPLR</sequence>
<dbReference type="GO" id="GO:0106408">
    <property type="term" value="F:diadenylate cyclase activity"/>
    <property type="evidence" value="ECO:0007669"/>
    <property type="project" value="UniProtKB-EC"/>
</dbReference>
<keyword evidence="3 10" id="KW-0808">Transferase</keyword>
<evidence type="ECO:0000256" key="6">
    <source>
        <dbReference type="ARBA" id="ARBA00022741"/>
    </source>
</evidence>
<reference evidence="12" key="2">
    <citation type="submission" date="2022-01" db="EMBL/GenBank/DDBJ databases">
        <authorList>
            <person name="Zivanovic Y."/>
            <person name="Moreira D."/>
            <person name="Lopez-Garcia P."/>
        </authorList>
    </citation>
    <scope>NUCLEOTIDE SEQUENCE</scope>
    <source>
        <strain evidence="12">G9</strain>
    </source>
</reference>
<evidence type="ECO:0000256" key="5">
    <source>
        <dbReference type="ARBA" id="ARBA00022695"/>
    </source>
</evidence>
<evidence type="ECO:0000256" key="10">
    <source>
        <dbReference type="HAMAP-Rule" id="MF_01499"/>
    </source>
</evidence>
<dbReference type="InterPro" id="IPR003390">
    <property type="entry name" value="DNA_integrity_scan_DisA_N"/>
</dbReference>
<evidence type="ECO:0000256" key="8">
    <source>
        <dbReference type="ARBA" id="ARBA00022989"/>
    </source>
</evidence>
<comment type="similarity">
    <text evidence="10">Belongs to the adenylate cyclase family. DacA/CdaA subfamily.</text>
</comment>
<gene>
    <name evidence="12" type="primary">cdaA</name>
    <name evidence="10" type="synonym">dacA</name>
    <name evidence="12" type="ORF">L3556_08840</name>
</gene>
<keyword evidence="4 10" id="KW-0812">Transmembrane</keyword>
<reference evidence="12" key="1">
    <citation type="journal article" date="2022" name="Genome Biol. Evol.">
        <title>A New Gene Family Diagnostic for Intracellular Biomineralization of Amorphous Ca Carbonates by Cyanobacteria.</title>
        <authorList>
            <person name="Benzerara K."/>
            <person name="Duprat E."/>
            <person name="Bitard-Feildel T."/>
            <person name="Caumes G."/>
            <person name="Cassier-Chauvat C."/>
            <person name="Chauvat F."/>
            <person name="Dezi M."/>
            <person name="Diop S.I."/>
            <person name="Gaschignard G."/>
            <person name="Gorgen S."/>
            <person name="Gugger M."/>
            <person name="Lopez-Garcia P."/>
            <person name="Millet M."/>
            <person name="Skouri-Panet F."/>
            <person name="Moreira D."/>
            <person name="Callebaut I."/>
        </authorList>
    </citation>
    <scope>NUCLEOTIDE SEQUENCE</scope>
    <source>
        <strain evidence="12">G9</strain>
    </source>
</reference>
<dbReference type="PANTHER" id="PTHR34185">
    <property type="entry name" value="DIADENYLATE CYCLASE"/>
    <property type="match status" value="1"/>
</dbReference>
<proteinExistence type="inferred from homology"/>
<dbReference type="PANTHER" id="PTHR34185:SF1">
    <property type="entry name" value="DIADENYLATE CYCLASE"/>
    <property type="match status" value="1"/>
</dbReference>
<dbReference type="Gene3D" id="3.40.1700.10">
    <property type="entry name" value="DNA integrity scanning protein, DisA, N-terminal domain"/>
    <property type="match status" value="1"/>
</dbReference>
<name>A0ABT6EZJ7_9SYNE</name>
<dbReference type="InterPro" id="IPR034701">
    <property type="entry name" value="CdaA"/>
</dbReference>
<comment type="function">
    <text evidence="10">Catalyzes the condensation of 2 ATP molecules into cyclic di-AMP (c-di-AMP), a second messenger used to regulate differing processes in different bacteria.</text>
</comment>
<comment type="caution">
    <text evidence="12">The sequence shown here is derived from an EMBL/GenBank/DDBJ whole genome shotgun (WGS) entry which is preliminary data.</text>
</comment>
<accession>A0ABT6EZJ7</accession>
<dbReference type="NCBIfam" id="TIGR00159">
    <property type="entry name" value="diadenylate cyclase CdaA"/>
    <property type="match status" value="1"/>
</dbReference>
<comment type="catalytic activity">
    <reaction evidence="1 10">
        <text>2 ATP = 3',3'-c-di-AMP + 2 diphosphate</text>
        <dbReference type="Rhea" id="RHEA:35655"/>
        <dbReference type="ChEBI" id="CHEBI:30616"/>
        <dbReference type="ChEBI" id="CHEBI:33019"/>
        <dbReference type="ChEBI" id="CHEBI:71500"/>
        <dbReference type="EC" id="2.7.7.85"/>
    </reaction>
</comment>
<keyword evidence="8 10" id="KW-1133">Transmembrane helix</keyword>
<evidence type="ECO:0000313" key="13">
    <source>
        <dbReference type="Proteomes" id="UP001154265"/>
    </source>
</evidence>
<evidence type="ECO:0000256" key="3">
    <source>
        <dbReference type="ARBA" id="ARBA00022679"/>
    </source>
</evidence>
<keyword evidence="6 10" id="KW-0547">Nucleotide-binding</keyword>
<comment type="caution">
    <text evidence="10">Lacks conserved residue(s) required for the propagation of feature annotation.</text>
</comment>
<keyword evidence="7 10" id="KW-0067">ATP-binding</keyword>
<dbReference type="InterPro" id="IPR050338">
    <property type="entry name" value="DisA"/>
</dbReference>
<dbReference type="Pfam" id="PF02457">
    <property type="entry name" value="DAC"/>
    <property type="match status" value="1"/>
</dbReference>
<dbReference type="InterPro" id="IPR014046">
    <property type="entry name" value="C-di-AMP_synthase"/>
</dbReference>
<organism evidence="12 13">
    <name type="scientific">Candidatus Synechococcus calcipolaris G9</name>
    <dbReference type="NCBI Taxonomy" id="1497997"/>
    <lineage>
        <taxon>Bacteria</taxon>
        <taxon>Bacillati</taxon>
        <taxon>Cyanobacteriota</taxon>
        <taxon>Cyanophyceae</taxon>
        <taxon>Synechococcales</taxon>
        <taxon>Synechococcaceae</taxon>
        <taxon>Synechococcus</taxon>
    </lineage>
</organism>
<dbReference type="Proteomes" id="UP001154265">
    <property type="component" value="Unassembled WGS sequence"/>
</dbReference>
<evidence type="ECO:0000256" key="1">
    <source>
        <dbReference type="ARBA" id="ARBA00000877"/>
    </source>
</evidence>
<keyword evidence="9 10" id="KW-0472">Membrane</keyword>
<dbReference type="InterPro" id="IPR036888">
    <property type="entry name" value="DNA_integrity_DisA_N_sf"/>
</dbReference>
<keyword evidence="5 10" id="KW-0548">Nucleotidyltransferase</keyword>
<dbReference type="RefSeq" id="WP_277866913.1">
    <property type="nucleotide sequence ID" value="NZ_JAKKUT010000002.1"/>
</dbReference>
<feature type="domain" description="DAC" evidence="11">
    <location>
        <begin position="97"/>
        <end position="261"/>
    </location>
</feature>
<keyword evidence="2 10" id="KW-1003">Cell membrane</keyword>
<evidence type="ECO:0000313" key="12">
    <source>
        <dbReference type="EMBL" id="MDG2991030.1"/>
    </source>
</evidence>
<evidence type="ECO:0000256" key="4">
    <source>
        <dbReference type="ARBA" id="ARBA00022692"/>
    </source>
</evidence>
<feature type="transmembrane region" description="Helical" evidence="10">
    <location>
        <begin position="78"/>
        <end position="96"/>
    </location>
</feature>
<evidence type="ECO:0000256" key="7">
    <source>
        <dbReference type="ARBA" id="ARBA00022840"/>
    </source>
</evidence>
<dbReference type="SUPFAM" id="SSF143597">
    <property type="entry name" value="YojJ-like"/>
    <property type="match status" value="1"/>
</dbReference>
<keyword evidence="13" id="KW-1185">Reference proteome</keyword>
<dbReference type="EMBL" id="JAKKUT010000002">
    <property type="protein sequence ID" value="MDG2991030.1"/>
    <property type="molecule type" value="Genomic_DNA"/>
</dbReference>
<dbReference type="HAMAP" id="MF_01499">
    <property type="entry name" value="DacA"/>
    <property type="match status" value="1"/>
</dbReference>
<evidence type="ECO:0000256" key="2">
    <source>
        <dbReference type="ARBA" id="ARBA00022475"/>
    </source>
</evidence>
<comment type="subunit">
    <text evidence="10">Probably a homodimer.</text>
</comment>
<dbReference type="PROSITE" id="PS51794">
    <property type="entry name" value="DAC"/>
    <property type="match status" value="1"/>
</dbReference>
<dbReference type="PIRSF" id="PIRSF004793">
    <property type="entry name" value="UCP004793"/>
    <property type="match status" value="1"/>
</dbReference>
<protein>
    <recommendedName>
        <fullName evidence="10">Diadenylate cyclase</fullName>
        <shortName evidence="10">DAC</shortName>
        <ecNumber evidence="10">2.7.7.85</ecNumber>
    </recommendedName>
    <alternativeName>
        <fullName evidence="10">Cyclic-di-AMP synthase</fullName>
        <shortName evidence="10">c-di-AMP synthase</shortName>
    </alternativeName>
</protein>
<evidence type="ECO:0000259" key="11">
    <source>
        <dbReference type="PROSITE" id="PS51794"/>
    </source>
</evidence>
<feature type="transmembrane region" description="Helical" evidence="10">
    <location>
        <begin position="30"/>
        <end position="47"/>
    </location>
</feature>